<dbReference type="EMBL" id="JANHOG010000012">
    <property type="protein sequence ID" value="KAJ3559719.1"/>
    <property type="molecule type" value="Genomic_DNA"/>
</dbReference>
<gene>
    <name evidence="1" type="ORF">NM688_g176</name>
</gene>
<evidence type="ECO:0000313" key="1">
    <source>
        <dbReference type="EMBL" id="KAJ3559719.1"/>
    </source>
</evidence>
<accession>A0ACC1TF26</accession>
<keyword evidence="2" id="KW-1185">Reference proteome</keyword>
<proteinExistence type="predicted"/>
<reference evidence="1" key="1">
    <citation type="submission" date="2022-07" db="EMBL/GenBank/DDBJ databases">
        <title>Genome Sequence of Phlebia brevispora.</title>
        <authorList>
            <person name="Buettner E."/>
        </authorList>
    </citation>
    <scope>NUCLEOTIDE SEQUENCE</scope>
    <source>
        <strain evidence="1">MPL23</strain>
    </source>
</reference>
<name>A0ACC1TF26_9APHY</name>
<protein>
    <submittedName>
        <fullName evidence="1">Uncharacterized protein</fullName>
    </submittedName>
</protein>
<evidence type="ECO:0000313" key="2">
    <source>
        <dbReference type="Proteomes" id="UP001148662"/>
    </source>
</evidence>
<organism evidence="1 2">
    <name type="scientific">Phlebia brevispora</name>
    <dbReference type="NCBI Taxonomy" id="194682"/>
    <lineage>
        <taxon>Eukaryota</taxon>
        <taxon>Fungi</taxon>
        <taxon>Dikarya</taxon>
        <taxon>Basidiomycota</taxon>
        <taxon>Agaricomycotina</taxon>
        <taxon>Agaricomycetes</taxon>
        <taxon>Polyporales</taxon>
        <taxon>Meruliaceae</taxon>
        <taxon>Phlebia</taxon>
    </lineage>
</organism>
<sequence>MSDTTPESAIIAAYKSNLIATQCIYAGLTIVCYDILITIKHEYELVWQRPWSGATWLFLVNRCENISLNLFLAVLSLLPSIVIAAFAALRVFALLGHAYITAAFTFALGLITVCFELYKYSKYQPYYIDDPLQGWICFVDYPISSSIAFYLFGVLCTIAADIIAIMITWAKTYRHVQQASAIGINVGFSATLFRYGNLYFLILCIVNLVGGMLLLIPSFQPADPANVFIVILPNLILSHFLISLRQVNSADIGSTPTLSRFSVPNFRVPSIRTIIGNLGEPLADGGELLDDEDVNAGACEECACVGETSEGGGGVFGVQDVDNSPKAEIPRELV</sequence>
<comment type="caution">
    <text evidence="1">The sequence shown here is derived from an EMBL/GenBank/DDBJ whole genome shotgun (WGS) entry which is preliminary data.</text>
</comment>
<dbReference type="Proteomes" id="UP001148662">
    <property type="component" value="Unassembled WGS sequence"/>
</dbReference>